<keyword evidence="1" id="KW-0812">Transmembrane</keyword>
<dbReference type="Proteomes" id="UP000886804">
    <property type="component" value="Unassembled WGS sequence"/>
</dbReference>
<accession>A0A9D2RKA1</accession>
<name>A0A9D2RKA1_9FIRM</name>
<dbReference type="Pfam" id="PF07613">
    <property type="entry name" value="DUF1576"/>
    <property type="match status" value="2"/>
</dbReference>
<feature type="transmembrane region" description="Helical" evidence="1">
    <location>
        <begin position="233"/>
        <end position="251"/>
    </location>
</feature>
<feature type="transmembrane region" description="Helical" evidence="1">
    <location>
        <begin position="354"/>
        <end position="378"/>
    </location>
</feature>
<feature type="transmembrane region" description="Helical" evidence="1">
    <location>
        <begin position="398"/>
        <end position="416"/>
    </location>
</feature>
<protein>
    <submittedName>
        <fullName evidence="2">DUF1576 domain-containing protein</fullName>
    </submittedName>
</protein>
<reference evidence="2" key="2">
    <citation type="submission" date="2021-04" db="EMBL/GenBank/DDBJ databases">
        <authorList>
            <person name="Gilroy R."/>
        </authorList>
    </citation>
    <scope>NUCLEOTIDE SEQUENCE</scope>
    <source>
        <strain evidence="2">CHK188-4685</strain>
    </source>
</reference>
<feature type="transmembrane region" description="Helical" evidence="1">
    <location>
        <begin position="195"/>
        <end position="213"/>
    </location>
</feature>
<dbReference type="EMBL" id="DWYS01000066">
    <property type="protein sequence ID" value="HJB07324.1"/>
    <property type="molecule type" value="Genomic_DNA"/>
</dbReference>
<comment type="caution">
    <text evidence="2">The sequence shown here is derived from an EMBL/GenBank/DDBJ whole genome shotgun (WGS) entry which is preliminary data.</text>
</comment>
<feature type="transmembrane region" description="Helical" evidence="1">
    <location>
        <begin position="162"/>
        <end position="183"/>
    </location>
</feature>
<feature type="transmembrane region" description="Helical" evidence="1">
    <location>
        <begin position="60"/>
        <end position="87"/>
    </location>
</feature>
<sequence>MKFLARIVKKEPLTRSNQFILLSMIPVYFIAVGLVLQPVDEILLGIIHIFEEPDFLITDYFVIGGFGAAFLNAGVVTLISIGILYVLGKEVSGHTITSICLMFGFSLFGKNLLNIWTILFGVFLYAKYHKTSLSRYIYIGYYGTSLSPIITQVMQIEPMPPAARFLLCLLMGTVIGFVLPPLATHVHYAHKGYSLYNVGFASGIIATVIVSVFKSFGFETQSRLIWSTGNNVLFLGVLLTLFGGMILLGILRQGRGIFALYRRLLRSYGISGTDYLKEMGGAVTAFNMGVNGIFATLFVVAVSGDLNGPTIGSIFTIVGFSATGKHLRNITPIMVGVVLGSLTKEWEIYQPSPLLALLLSTTLAPIAGEFGVIAGVIAGYLHSSVALNVGIVYGGMNLYNNGFAGGIVAIFMVPVLQSVRDRIARARGGISL</sequence>
<feature type="transmembrane region" description="Helical" evidence="1">
    <location>
        <begin position="20"/>
        <end position="40"/>
    </location>
</feature>
<dbReference type="InterPro" id="IPR011470">
    <property type="entry name" value="DUF1576"/>
</dbReference>
<dbReference type="AlphaFoldDB" id="A0A9D2RKA1"/>
<proteinExistence type="predicted"/>
<reference evidence="2" key="1">
    <citation type="journal article" date="2021" name="PeerJ">
        <title>Extensive microbial diversity within the chicken gut microbiome revealed by metagenomics and culture.</title>
        <authorList>
            <person name="Gilroy R."/>
            <person name="Ravi A."/>
            <person name="Getino M."/>
            <person name="Pursley I."/>
            <person name="Horton D.L."/>
            <person name="Alikhan N.F."/>
            <person name="Baker D."/>
            <person name="Gharbi K."/>
            <person name="Hall N."/>
            <person name="Watson M."/>
            <person name="Adriaenssens E.M."/>
            <person name="Foster-Nyarko E."/>
            <person name="Jarju S."/>
            <person name="Secka A."/>
            <person name="Antonio M."/>
            <person name="Oren A."/>
            <person name="Chaudhuri R.R."/>
            <person name="La Ragione R."/>
            <person name="Hildebrand F."/>
            <person name="Pallen M.J."/>
        </authorList>
    </citation>
    <scope>NUCLEOTIDE SEQUENCE</scope>
    <source>
        <strain evidence="2">CHK188-4685</strain>
    </source>
</reference>
<evidence type="ECO:0000256" key="1">
    <source>
        <dbReference type="SAM" id="Phobius"/>
    </source>
</evidence>
<feature type="transmembrane region" description="Helical" evidence="1">
    <location>
        <begin position="99"/>
        <end position="126"/>
    </location>
</feature>
<organism evidence="2 3">
    <name type="scientific">Candidatus Enterocloster faecavium</name>
    <dbReference type="NCBI Taxonomy" id="2838560"/>
    <lineage>
        <taxon>Bacteria</taxon>
        <taxon>Bacillati</taxon>
        <taxon>Bacillota</taxon>
        <taxon>Clostridia</taxon>
        <taxon>Lachnospirales</taxon>
        <taxon>Lachnospiraceae</taxon>
        <taxon>Enterocloster</taxon>
    </lineage>
</organism>
<evidence type="ECO:0000313" key="2">
    <source>
        <dbReference type="EMBL" id="HJB07324.1"/>
    </source>
</evidence>
<keyword evidence="1" id="KW-1133">Transmembrane helix</keyword>
<keyword evidence="1" id="KW-0472">Membrane</keyword>
<gene>
    <name evidence="2" type="ORF">H9716_05595</name>
</gene>
<evidence type="ECO:0000313" key="3">
    <source>
        <dbReference type="Proteomes" id="UP000886804"/>
    </source>
</evidence>